<accession>A0ABU7M2M3</accession>
<evidence type="ECO:0000256" key="9">
    <source>
        <dbReference type="ARBA" id="ARBA00022777"/>
    </source>
</evidence>
<dbReference type="InterPro" id="IPR015864">
    <property type="entry name" value="FAD_synthase"/>
</dbReference>
<reference evidence="17 18" key="1">
    <citation type="submission" date="2024-01" db="EMBL/GenBank/DDBJ databases">
        <title>Campylobacter porcellus sp. nov.</title>
        <authorList>
            <person name="Papic B."/>
            <person name="Gruntar I."/>
        </authorList>
    </citation>
    <scope>NUCLEOTIDE SEQUENCE [LARGE SCALE GENOMIC DNA]</scope>
    <source>
        <strain evidence="17 18">CX2-4855-23</strain>
    </source>
</reference>
<dbReference type="Gene3D" id="3.40.50.620">
    <property type="entry name" value="HUPs"/>
    <property type="match status" value="1"/>
</dbReference>
<evidence type="ECO:0000256" key="11">
    <source>
        <dbReference type="ARBA" id="ARBA00022840"/>
    </source>
</evidence>
<gene>
    <name evidence="17" type="ORF">V2I23_01240</name>
</gene>
<keyword evidence="7 15" id="KW-0548">Nucleotidyltransferase</keyword>
<keyword evidence="10 15" id="KW-0274">FAD</keyword>
<keyword evidence="11 15" id="KW-0067">ATP-binding</keyword>
<keyword evidence="9 15" id="KW-0418">Kinase</keyword>
<dbReference type="Pfam" id="PF01687">
    <property type="entry name" value="Flavokinase"/>
    <property type="match status" value="1"/>
</dbReference>
<dbReference type="InterPro" id="IPR014729">
    <property type="entry name" value="Rossmann-like_a/b/a_fold"/>
</dbReference>
<evidence type="ECO:0000256" key="1">
    <source>
        <dbReference type="ARBA" id="ARBA00002121"/>
    </source>
</evidence>
<sequence length="299" mass="34036">MLSYSTILKSSIKAIAIGNFDGIHKGHKELIKQLGKDGALVVVRSDKACLTPKDRHQEYSGVPCFYYDLKDISELRGDEFIDMLKRDFVNLSKIVVGYDFKFGKDRAWDKHDLKHLFSGEVVVVDEFCFDGLGVHSSAIKRFLRDGDIYRANRLLGREYSVIGRVIDGQGIGKKYLYPTLNLDITPYLVPKDGVYATRTKIEDNTYSSITFIGYRLSTDGEFAIENHILDKSIDNRPSSVRVCFVEWIRDNAKFDNLDDLKKQISKDIVIAQNVAKSCDLSIEEVSLHSRNLEGVYDER</sequence>
<evidence type="ECO:0000256" key="12">
    <source>
        <dbReference type="ARBA" id="ARBA00023268"/>
    </source>
</evidence>
<name>A0ABU7M2M3_9BACT</name>
<dbReference type="EC" id="2.7.7.2" evidence="15"/>
<dbReference type="SMART" id="SM00904">
    <property type="entry name" value="Flavokinase"/>
    <property type="match status" value="1"/>
</dbReference>
<dbReference type="PANTHER" id="PTHR22749">
    <property type="entry name" value="RIBOFLAVIN KINASE/FMN ADENYLYLTRANSFERASE"/>
    <property type="match status" value="1"/>
</dbReference>
<dbReference type="EC" id="2.7.1.26" evidence="15"/>
<evidence type="ECO:0000256" key="13">
    <source>
        <dbReference type="ARBA" id="ARBA00047880"/>
    </source>
</evidence>
<protein>
    <recommendedName>
        <fullName evidence="15">Riboflavin biosynthesis protein</fullName>
    </recommendedName>
    <domain>
        <recommendedName>
            <fullName evidence="15">Riboflavin kinase</fullName>
            <ecNumber evidence="15">2.7.1.26</ecNumber>
        </recommendedName>
        <alternativeName>
            <fullName evidence="15">Flavokinase</fullName>
        </alternativeName>
    </domain>
    <domain>
        <recommendedName>
            <fullName evidence="15">FMN adenylyltransferase</fullName>
            <ecNumber evidence="15">2.7.7.2</ecNumber>
        </recommendedName>
        <alternativeName>
            <fullName evidence="15">FAD pyrophosphorylase</fullName>
        </alternativeName>
        <alternativeName>
            <fullName evidence="15">FAD synthase</fullName>
        </alternativeName>
    </domain>
</protein>
<dbReference type="NCBIfam" id="TIGR00083">
    <property type="entry name" value="ribF"/>
    <property type="match status" value="1"/>
</dbReference>
<keyword evidence="18" id="KW-1185">Reference proteome</keyword>
<dbReference type="PIRSF" id="PIRSF004491">
    <property type="entry name" value="FAD_Synth"/>
    <property type="match status" value="1"/>
</dbReference>
<dbReference type="GO" id="GO:0003919">
    <property type="term" value="F:FMN adenylyltransferase activity"/>
    <property type="evidence" value="ECO:0007669"/>
    <property type="project" value="UniProtKB-EC"/>
</dbReference>
<proteinExistence type="inferred from homology"/>
<keyword evidence="8 15" id="KW-0547">Nucleotide-binding</keyword>
<dbReference type="NCBIfam" id="NF004162">
    <property type="entry name" value="PRK05627.1-5"/>
    <property type="match status" value="1"/>
</dbReference>
<dbReference type="RefSeq" id="WP_330525964.1">
    <property type="nucleotide sequence ID" value="NZ_JAZBRD010000001.1"/>
</dbReference>
<keyword evidence="12" id="KW-0511">Multifunctional enzyme</keyword>
<keyword evidence="5 15" id="KW-0288">FMN</keyword>
<evidence type="ECO:0000256" key="6">
    <source>
        <dbReference type="ARBA" id="ARBA00022679"/>
    </source>
</evidence>
<keyword evidence="6 15" id="KW-0808">Transferase</keyword>
<dbReference type="InterPro" id="IPR023468">
    <property type="entry name" value="Riboflavin_kinase"/>
</dbReference>
<comment type="similarity">
    <text evidence="15">Belongs to the ribF family.</text>
</comment>
<dbReference type="SUPFAM" id="SSF52374">
    <property type="entry name" value="Nucleotidylyl transferase"/>
    <property type="match status" value="1"/>
</dbReference>
<comment type="catalytic activity">
    <reaction evidence="13 15">
        <text>riboflavin + ATP = FMN + ADP + H(+)</text>
        <dbReference type="Rhea" id="RHEA:14357"/>
        <dbReference type="ChEBI" id="CHEBI:15378"/>
        <dbReference type="ChEBI" id="CHEBI:30616"/>
        <dbReference type="ChEBI" id="CHEBI:57986"/>
        <dbReference type="ChEBI" id="CHEBI:58210"/>
        <dbReference type="ChEBI" id="CHEBI:456216"/>
        <dbReference type="EC" id="2.7.1.26"/>
    </reaction>
</comment>
<dbReference type="Gene3D" id="2.40.30.30">
    <property type="entry name" value="Riboflavin kinase-like"/>
    <property type="match status" value="1"/>
</dbReference>
<comment type="catalytic activity">
    <reaction evidence="14 15">
        <text>FMN + ATP + H(+) = FAD + diphosphate</text>
        <dbReference type="Rhea" id="RHEA:17237"/>
        <dbReference type="ChEBI" id="CHEBI:15378"/>
        <dbReference type="ChEBI" id="CHEBI:30616"/>
        <dbReference type="ChEBI" id="CHEBI:33019"/>
        <dbReference type="ChEBI" id="CHEBI:57692"/>
        <dbReference type="ChEBI" id="CHEBI:58210"/>
        <dbReference type="EC" id="2.7.7.2"/>
    </reaction>
</comment>
<evidence type="ECO:0000256" key="4">
    <source>
        <dbReference type="ARBA" id="ARBA00022630"/>
    </source>
</evidence>
<evidence type="ECO:0000256" key="14">
    <source>
        <dbReference type="ARBA" id="ARBA00049494"/>
    </source>
</evidence>
<comment type="pathway">
    <text evidence="2 15">Cofactor biosynthesis; FAD biosynthesis; FAD from FMN: step 1/1.</text>
</comment>
<dbReference type="PANTHER" id="PTHR22749:SF6">
    <property type="entry name" value="RIBOFLAVIN KINASE"/>
    <property type="match status" value="1"/>
</dbReference>
<dbReference type="InterPro" id="IPR023465">
    <property type="entry name" value="Riboflavin_kinase_dom_sf"/>
</dbReference>
<evidence type="ECO:0000313" key="17">
    <source>
        <dbReference type="EMBL" id="MEE3743918.1"/>
    </source>
</evidence>
<dbReference type="Proteomes" id="UP001331664">
    <property type="component" value="Unassembled WGS sequence"/>
</dbReference>
<evidence type="ECO:0000256" key="8">
    <source>
        <dbReference type="ARBA" id="ARBA00022741"/>
    </source>
</evidence>
<comment type="pathway">
    <text evidence="3 15">Cofactor biosynthesis; FMN biosynthesis; FMN from riboflavin (ATP route): step 1/1.</text>
</comment>
<dbReference type="GO" id="GO:0008531">
    <property type="term" value="F:riboflavin kinase activity"/>
    <property type="evidence" value="ECO:0007669"/>
    <property type="project" value="UniProtKB-EC"/>
</dbReference>
<evidence type="ECO:0000256" key="15">
    <source>
        <dbReference type="PIRNR" id="PIRNR004491"/>
    </source>
</evidence>
<dbReference type="InterPro" id="IPR015865">
    <property type="entry name" value="Riboflavin_kinase_bac/euk"/>
</dbReference>
<organism evidence="17 18">
    <name type="scientific">Campylobacter porcelli</name>
    <dbReference type="NCBI Taxonomy" id="1660073"/>
    <lineage>
        <taxon>Bacteria</taxon>
        <taxon>Pseudomonadati</taxon>
        <taxon>Campylobacterota</taxon>
        <taxon>Epsilonproteobacteria</taxon>
        <taxon>Campylobacterales</taxon>
        <taxon>Campylobacteraceae</taxon>
        <taxon>Campylobacter</taxon>
    </lineage>
</organism>
<evidence type="ECO:0000256" key="2">
    <source>
        <dbReference type="ARBA" id="ARBA00004726"/>
    </source>
</evidence>
<evidence type="ECO:0000256" key="7">
    <source>
        <dbReference type="ARBA" id="ARBA00022695"/>
    </source>
</evidence>
<evidence type="ECO:0000259" key="16">
    <source>
        <dbReference type="SMART" id="SM00904"/>
    </source>
</evidence>
<dbReference type="Pfam" id="PF06574">
    <property type="entry name" value="FAD_syn"/>
    <property type="match status" value="2"/>
</dbReference>
<dbReference type="EMBL" id="JAZBRD010000001">
    <property type="protein sequence ID" value="MEE3743918.1"/>
    <property type="molecule type" value="Genomic_DNA"/>
</dbReference>
<dbReference type="InterPro" id="IPR002606">
    <property type="entry name" value="Riboflavin_kinase_bac"/>
</dbReference>
<feature type="domain" description="Riboflavin kinase" evidence="16">
    <location>
        <begin position="154"/>
        <end position="276"/>
    </location>
</feature>
<dbReference type="SUPFAM" id="SSF82114">
    <property type="entry name" value="Riboflavin kinase-like"/>
    <property type="match status" value="1"/>
</dbReference>
<evidence type="ECO:0000256" key="5">
    <source>
        <dbReference type="ARBA" id="ARBA00022643"/>
    </source>
</evidence>
<evidence type="ECO:0000256" key="3">
    <source>
        <dbReference type="ARBA" id="ARBA00005201"/>
    </source>
</evidence>
<keyword evidence="4 15" id="KW-0285">Flavoprotein</keyword>
<evidence type="ECO:0000256" key="10">
    <source>
        <dbReference type="ARBA" id="ARBA00022827"/>
    </source>
</evidence>
<comment type="function">
    <text evidence="1">Catalyzes the phosphorylation of riboflavin to FMN followed by the adenylation of FMN to FAD.</text>
</comment>
<evidence type="ECO:0000313" key="18">
    <source>
        <dbReference type="Proteomes" id="UP001331664"/>
    </source>
</evidence>
<comment type="caution">
    <text evidence="17">The sequence shown here is derived from an EMBL/GenBank/DDBJ whole genome shotgun (WGS) entry which is preliminary data.</text>
</comment>